<evidence type="ECO:0000313" key="2">
    <source>
        <dbReference type="Proteomes" id="UP000549394"/>
    </source>
</evidence>
<dbReference type="AlphaFoldDB" id="A0A7I8WFA5"/>
<proteinExistence type="predicted"/>
<organism evidence="1 2">
    <name type="scientific">Dimorphilus gyrociliatus</name>
    <dbReference type="NCBI Taxonomy" id="2664684"/>
    <lineage>
        <taxon>Eukaryota</taxon>
        <taxon>Metazoa</taxon>
        <taxon>Spiralia</taxon>
        <taxon>Lophotrochozoa</taxon>
        <taxon>Annelida</taxon>
        <taxon>Polychaeta</taxon>
        <taxon>Polychaeta incertae sedis</taxon>
        <taxon>Dinophilidae</taxon>
        <taxon>Dimorphilus</taxon>
    </lineage>
</organism>
<protein>
    <submittedName>
        <fullName evidence="1">Uncharacterized protein</fullName>
    </submittedName>
</protein>
<evidence type="ECO:0000313" key="1">
    <source>
        <dbReference type="EMBL" id="CAD5126885.1"/>
    </source>
</evidence>
<keyword evidence="2" id="KW-1185">Reference proteome</keyword>
<sequence>MLFNWMKRNNSVRIETIDLSQFQHNVKDGLLKRFWKNTLMKCWVNSEQHTKTKIGFFVIFNQFQSLNKNFLKQINLSDSNLKDDQVKCLGTMLKECSSLESIDLSMNRKLGSGFKFIFDGLGFLAKCLKCINVSDCNLTENEGKYLGKLLKKCKYIEDIDLSYNWQMGYGFRLILNGLLLSANTLKQFKVSHCNLDMFQGIYLGRTLREFCSVVNIDISSNHKMELAVGFICGTCRSFSKTLQQINISSCKLASDDAKILGNTLQQCPSIVKLDLSNNSRIGKDEFQTICDGLESSANTLKEINFSHCDLHEEQAISLGDTFQKCSSLEYINLNGNTNMGKGFQIICQGLLSSAKTLQQINIYNCNLMDDDGKYLGNIFQNSSLLNKLDMSSNPKIEKDGFQAIFQGLKSNVNSFKIINIDSCNIQKDQAIQLGNLLQECTLLENIDLTNNPQMESCGFEAICNGLKQSASTLQIFSISECYLKKDQLKHLENVLQHCTSLISIDLSSNVFNKYDIEMICDALQSSNGTLKKIYVMDCFLQTQGKQEEAKEGEEEEFNLIRNKFQDCKVIYDKDFDIEYY</sequence>
<gene>
    <name evidence="1" type="ORF">DGYR_LOCUS14102</name>
</gene>
<dbReference type="SMART" id="SM00368">
    <property type="entry name" value="LRR_RI"/>
    <property type="match status" value="10"/>
</dbReference>
<comment type="caution">
    <text evidence="1">The sequence shown here is derived from an EMBL/GenBank/DDBJ whole genome shotgun (WGS) entry which is preliminary data.</text>
</comment>
<dbReference type="InterPro" id="IPR032675">
    <property type="entry name" value="LRR_dom_sf"/>
</dbReference>
<dbReference type="EMBL" id="CAJFCJ010000098">
    <property type="protein sequence ID" value="CAD5126885.1"/>
    <property type="molecule type" value="Genomic_DNA"/>
</dbReference>
<accession>A0A7I8WFA5</accession>
<dbReference type="PANTHER" id="PTHR24109:SF3">
    <property type="entry name" value="LEUCINE-RICH REPEAT-CONTAINING PROTEIN 31"/>
    <property type="match status" value="1"/>
</dbReference>
<dbReference type="InterPro" id="IPR042419">
    <property type="entry name" value="LRC31"/>
</dbReference>
<dbReference type="Gene3D" id="3.80.10.10">
    <property type="entry name" value="Ribonuclease Inhibitor"/>
    <property type="match status" value="2"/>
</dbReference>
<dbReference type="SUPFAM" id="SSF52047">
    <property type="entry name" value="RNI-like"/>
    <property type="match status" value="2"/>
</dbReference>
<reference evidence="1 2" key="1">
    <citation type="submission" date="2020-08" db="EMBL/GenBank/DDBJ databases">
        <authorList>
            <person name="Hejnol A."/>
        </authorList>
    </citation>
    <scope>NUCLEOTIDE SEQUENCE [LARGE SCALE GENOMIC DNA]</scope>
</reference>
<dbReference type="InterPro" id="IPR006553">
    <property type="entry name" value="Leu-rich_rpt_Cys-con_subtyp"/>
</dbReference>
<dbReference type="PANTHER" id="PTHR24109">
    <property type="entry name" value="LEUCINE-RICH REPEAT-CONTAINING PROTEIN 31"/>
    <property type="match status" value="1"/>
</dbReference>
<name>A0A7I8WFA5_9ANNE</name>
<dbReference type="SMART" id="SM00367">
    <property type="entry name" value="LRR_CC"/>
    <property type="match status" value="4"/>
</dbReference>
<dbReference type="OrthoDB" id="2013775at2759"/>
<dbReference type="Proteomes" id="UP000549394">
    <property type="component" value="Unassembled WGS sequence"/>
</dbReference>